<proteinExistence type="inferred from homology"/>
<keyword evidence="3" id="KW-0285">Flavoprotein</keyword>
<reference evidence="8 9" key="1">
    <citation type="journal article" date="2019" name="Int. J. Syst. Evol. Microbiol.">
        <title>The Global Catalogue of Microorganisms (GCM) 10K type strain sequencing project: providing services to taxonomists for standard genome sequencing and annotation.</title>
        <authorList>
            <consortium name="The Broad Institute Genomics Platform"/>
            <consortium name="The Broad Institute Genome Sequencing Center for Infectious Disease"/>
            <person name="Wu L."/>
            <person name="Ma J."/>
        </authorList>
    </citation>
    <scope>NUCLEOTIDE SEQUENCE [LARGE SCALE GENOMIC DNA]</scope>
    <source>
        <strain evidence="8 9">JCM 9933</strain>
    </source>
</reference>
<feature type="domain" description="Glucose-methanol-choline oxidoreductase N-terminal" evidence="6">
    <location>
        <begin position="321"/>
        <end position="388"/>
    </location>
</feature>
<dbReference type="PANTHER" id="PTHR42784:SF1">
    <property type="entry name" value="PYRANOSE 2-OXIDASE"/>
    <property type="match status" value="1"/>
</dbReference>
<name>A0ABN1G3S3_9PROT</name>
<dbReference type="InterPro" id="IPR036188">
    <property type="entry name" value="FAD/NAD-bd_sf"/>
</dbReference>
<evidence type="ECO:0000259" key="6">
    <source>
        <dbReference type="Pfam" id="PF00732"/>
    </source>
</evidence>
<dbReference type="InterPro" id="IPR007867">
    <property type="entry name" value="GMC_OxRtase_C"/>
</dbReference>
<organism evidence="8 9">
    <name type="scientific">Craurococcus roseus</name>
    <dbReference type="NCBI Taxonomy" id="77585"/>
    <lineage>
        <taxon>Bacteria</taxon>
        <taxon>Pseudomonadati</taxon>
        <taxon>Pseudomonadota</taxon>
        <taxon>Alphaproteobacteria</taxon>
        <taxon>Acetobacterales</taxon>
        <taxon>Acetobacteraceae</taxon>
        <taxon>Craurococcus</taxon>
    </lineage>
</organism>
<evidence type="ECO:0000256" key="4">
    <source>
        <dbReference type="ARBA" id="ARBA00022827"/>
    </source>
</evidence>
<dbReference type="InterPro" id="IPR000172">
    <property type="entry name" value="GMC_OxRdtase_N"/>
</dbReference>
<evidence type="ECO:0000313" key="9">
    <source>
        <dbReference type="Proteomes" id="UP001501588"/>
    </source>
</evidence>
<evidence type="ECO:0008006" key="10">
    <source>
        <dbReference type="Google" id="ProtNLM"/>
    </source>
</evidence>
<comment type="caution">
    <text evidence="8">The sequence shown here is derived from an EMBL/GenBank/DDBJ whole genome shotgun (WGS) entry which is preliminary data.</text>
</comment>
<evidence type="ECO:0000256" key="1">
    <source>
        <dbReference type="ARBA" id="ARBA00001974"/>
    </source>
</evidence>
<comment type="similarity">
    <text evidence="2">Belongs to the GMC oxidoreductase family.</text>
</comment>
<protein>
    <recommendedName>
        <fullName evidence="10">GMC family oxidoreductase</fullName>
    </recommendedName>
</protein>
<gene>
    <name evidence="8" type="ORF">GCM10009416_46410</name>
</gene>
<feature type="domain" description="Glucose-methanol-choline oxidoreductase C-terminal" evidence="7">
    <location>
        <begin position="534"/>
        <end position="598"/>
    </location>
</feature>
<keyword evidence="5" id="KW-0560">Oxidoreductase</keyword>
<evidence type="ECO:0000256" key="3">
    <source>
        <dbReference type="ARBA" id="ARBA00022630"/>
    </source>
</evidence>
<evidence type="ECO:0000313" key="8">
    <source>
        <dbReference type="EMBL" id="GAA0603530.1"/>
    </source>
</evidence>
<dbReference type="Gene3D" id="3.50.50.60">
    <property type="entry name" value="FAD/NAD(P)-binding domain"/>
    <property type="match status" value="2"/>
</dbReference>
<accession>A0ABN1G3S3</accession>
<comment type="cofactor">
    <cofactor evidence="1">
        <name>FAD</name>
        <dbReference type="ChEBI" id="CHEBI:57692"/>
    </cofactor>
</comment>
<keyword evidence="9" id="KW-1185">Reference proteome</keyword>
<dbReference type="Pfam" id="PF05199">
    <property type="entry name" value="GMC_oxred_C"/>
    <property type="match status" value="1"/>
</dbReference>
<dbReference type="Proteomes" id="UP001501588">
    <property type="component" value="Unassembled WGS sequence"/>
</dbReference>
<dbReference type="EMBL" id="BAAAFZ010000092">
    <property type="protein sequence ID" value="GAA0603530.1"/>
    <property type="molecule type" value="Genomic_DNA"/>
</dbReference>
<sequence length="609" mass="65884">MGGETGAMPEIRFATARYRPDAVITLRTSLDWNEDIPGLFDGGAWVFRLDPVPPGGIAFKFVHERQYWMVGNDIGLQPGGPDVVAFDEGRVAFPEPTELLVESGEVARRVFPPDLGGGRTYDVIVVGSGFGGGVLAEQLSDLGADVLVLEAGSYLFPTHVGNLPRQHGLGRRVDKNIWSLWDEFRVVNYVNAGGSAYGGGQGFNLGGRSLFWGGFIPPMMWWELDAWPEPVRWYLEGEGYALANDLLKFKDLDSDYQWQAKSWLTRELPGYTVLNAPMAIQDTDASRRTVAAGVFSTADLLMEARLTEGGLGKEHLTVNLNHAVVRIDTAGRRATGVVARDLVAGEERTFRAKAVVLSAGTVESAKLAQLSGLADPNGKAGAGMTDHPIFFAHFAVPASSPLYNPGAAAKILLRHKAAGLRSAPPHQDDHRYNVILELGADFNQGRFVDPDFLAEHLRVRGDTMLCEMVVLFNAPLVERNALRHAGPSFAKPAVDMQECPITAGEWQEIDGLKNLLFGKLQAQPLENGDLNLRRAGLGGVAHEVGTLRMGTDKARNYGDGVVDADLKFAAYDNLYACDLSVFPTSPAANPSLTLAALALRLAGTLKARI</sequence>
<evidence type="ECO:0000256" key="5">
    <source>
        <dbReference type="ARBA" id="ARBA00023002"/>
    </source>
</evidence>
<dbReference type="InterPro" id="IPR051473">
    <property type="entry name" value="P2Ox-like"/>
</dbReference>
<dbReference type="SUPFAM" id="SSF51905">
    <property type="entry name" value="FAD/NAD(P)-binding domain"/>
    <property type="match status" value="1"/>
</dbReference>
<keyword evidence="4" id="KW-0274">FAD</keyword>
<evidence type="ECO:0000256" key="2">
    <source>
        <dbReference type="ARBA" id="ARBA00010790"/>
    </source>
</evidence>
<dbReference type="PANTHER" id="PTHR42784">
    <property type="entry name" value="PYRANOSE 2-OXIDASE"/>
    <property type="match status" value="1"/>
</dbReference>
<evidence type="ECO:0000259" key="7">
    <source>
        <dbReference type="Pfam" id="PF05199"/>
    </source>
</evidence>
<dbReference type="Pfam" id="PF00732">
    <property type="entry name" value="GMC_oxred_N"/>
    <property type="match status" value="1"/>
</dbReference>